<accession>A0ABT2JLW3</accession>
<dbReference type="InterPro" id="IPR036259">
    <property type="entry name" value="MFS_trans_sf"/>
</dbReference>
<evidence type="ECO:0000313" key="10">
    <source>
        <dbReference type="EMBL" id="MCT2588877.1"/>
    </source>
</evidence>
<dbReference type="Pfam" id="PF07690">
    <property type="entry name" value="MFS_1"/>
    <property type="match status" value="1"/>
</dbReference>
<dbReference type="EMBL" id="JAJAGO010000001">
    <property type="protein sequence ID" value="MCT2588877.1"/>
    <property type="molecule type" value="Genomic_DNA"/>
</dbReference>
<dbReference type="Proteomes" id="UP001156389">
    <property type="component" value="Unassembled WGS sequence"/>
</dbReference>
<feature type="transmembrane region" description="Helical" evidence="8">
    <location>
        <begin position="221"/>
        <end position="239"/>
    </location>
</feature>
<keyword evidence="5 8" id="KW-0472">Membrane</keyword>
<dbReference type="InterPro" id="IPR020846">
    <property type="entry name" value="MFS_dom"/>
</dbReference>
<evidence type="ECO:0000256" key="8">
    <source>
        <dbReference type="SAM" id="Phobius"/>
    </source>
</evidence>
<evidence type="ECO:0000313" key="11">
    <source>
        <dbReference type="Proteomes" id="UP001156389"/>
    </source>
</evidence>
<sequence>MMTTAHTAHSPGAGGNERDGPPPDRPTVRRQRTVLMLMCACVLVLQSLVAAINLAIAEISAGDLRPSSPELLWIVDAYVIVFACLLIPAGMLGDRFGRKGMLLTGIGVFGAGALMSALATGVPVLIAGRGISGAGAALAMPASMSVLVQVMPAERRASAIASWSASVAIGGVVGNAGGALILQAFPWQGLFWAYVPASVLLLAVTAMVAPRLPHGTGALDVPGAVLLTCGLVPLLFGIIEGPELGWSSGVVLGAFGVSALVLTLFTLYELRARVVLLDPRLFRLPAVRAGTIGVGAVFFAMFTLFFVNAQFLQYVKDYSPLRTGFAIVPMAVGMVIVTQISVRWARRYGERRVVGTGLMLLVAGLLLMSTATRDTPYTLYTTWLMVMAVGAGLAMPSLSSGILGALPPQHAGMGSGLNGAARELGAALGIAGIGTVLNIRFTDQLPEALAGDAHSTSAALAAAAEEGEALHLAAVESFTRAVATGYQTAAAVLLLLCVPVLFGRREGR</sequence>
<keyword evidence="6" id="KW-0046">Antibiotic resistance</keyword>
<evidence type="ECO:0000259" key="9">
    <source>
        <dbReference type="PROSITE" id="PS50850"/>
    </source>
</evidence>
<reference evidence="10 11" key="1">
    <citation type="submission" date="2021-10" db="EMBL/GenBank/DDBJ databases">
        <title>Streptomyces gossypii sp. nov., isolated from soil collected from cotton field.</title>
        <authorList>
            <person name="Ge X."/>
            <person name="Chen X."/>
            <person name="Liu W."/>
        </authorList>
    </citation>
    <scope>NUCLEOTIDE SEQUENCE [LARGE SCALE GENOMIC DNA]</scope>
    <source>
        <strain evidence="10 11">N2-109</strain>
    </source>
</reference>
<feature type="transmembrane region" description="Helical" evidence="8">
    <location>
        <begin position="160"/>
        <end position="185"/>
    </location>
</feature>
<dbReference type="PANTHER" id="PTHR42718">
    <property type="entry name" value="MAJOR FACILITATOR SUPERFAMILY MULTIDRUG TRANSPORTER MFSC"/>
    <property type="match status" value="1"/>
</dbReference>
<comment type="caution">
    <text evidence="10">The sequence shown here is derived from an EMBL/GenBank/DDBJ whole genome shotgun (WGS) entry which is preliminary data.</text>
</comment>
<comment type="subcellular location">
    <subcellularLocation>
        <location evidence="1">Cell membrane</location>
        <topology evidence="1">Multi-pass membrane protein</topology>
    </subcellularLocation>
</comment>
<feature type="transmembrane region" description="Helical" evidence="8">
    <location>
        <begin position="323"/>
        <end position="341"/>
    </location>
</feature>
<proteinExistence type="predicted"/>
<dbReference type="InterPro" id="IPR011701">
    <property type="entry name" value="MFS"/>
</dbReference>
<feature type="transmembrane region" description="Helical" evidence="8">
    <location>
        <begin position="383"/>
        <end position="403"/>
    </location>
</feature>
<name>A0ABT2JLW3_9ACTN</name>
<evidence type="ECO:0000256" key="2">
    <source>
        <dbReference type="ARBA" id="ARBA00022448"/>
    </source>
</evidence>
<feature type="transmembrane region" description="Helical" evidence="8">
    <location>
        <begin position="101"/>
        <end position="120"/>
    </location>
</feature>
<organism evidence="10 11">
    <name type="scientific">Streptomyces gossypii</name>
    <dbReference type="NCBI Taxonomy" id="2883101"/>
    <lineage>
        <taxon>Bacteria</taxon>
        <taxon>Bacillati</taxon>
        <taxon>Actinomycetota</taxon>
        <taxon>Actinomycetes</taxon>
        <taxon>Kitasatosporales</taxon>
        <taxon>Streptomycetaceae</taxon>
        <taxon>Streptomyces</taxon>
    </lineage>
</organism>
<evidence type="ECO:0000256" key="5">
    <source>
        <dbReference type="ARBA" id="ARBA00023136"/>
    </source>
</evidence>
<dbReference type="CDD" id="cd17321">
    <property type="entry name" value="MFS_MMR_MDR_like"/>
    <property type="match status" value="1"/>
</dbReference>
<evidence type="ECO:0000256" key="4">
    <source>
        <dbReference type="ARBA" id="ARBA00022989"/>
    </source>
</evidence>
<feature type="domain" description="Major facilitator superfamily (MFS) profile" evidence="9">
    <location>
        <begin position="35"/>
        <end position="508"/>
    </location>
</feature>
<protein>
    <submittedName>
        <fullName evidence="10">MFS transporter</fullName>
    </submittedName>
</protein>
<dbReference type="PANTHER" id="PTHR42718:SF9">
    <property type="entry name" value="MAJOR FACILITATOR SUPERFAMILY MULTIDRUG TRANSPORTER MFSC"/>
    <property type="match status" value="1"/>
</dbReference>
<feature type="transmembrane region" description="Helical" evidence="8">
    <location>
        <begin position="245"/>
        <end position="268"/>
    </location>
</feature>
<feature type="region of interest" description="Disordered" evidence="7">
    <location>
        <begin position="1"/>
        <end position="27"/>
    </location>
</feature>
<feature type="transmembrane region" description="Helical" evidence="8">
    <location>
        <begin position="485"/>
        <end position="503"/>
    </location>
</feature>
<feature type="transmembrane region" description="Helical" evidence="8">
    <location>
        <begin position="289"/>
        <end position="311"/>
    </location>
</feature>
<keyword evidence="3 8" id="KW-0812">Transmembrane</keyword>
<feature type="transmembrane region" description="Helical" evidence="8">
    <location>
        <begin position="191"/>
        <end position="209"/>
    </location>
</feature>
<evidence type="ECO:0000256" key="6">
    <source>
        <dbReference type="ARBA" id="ARBA00023251"/>
    </source>
</evidence>
<feature type="transmembrane region" description="Helical" evidence="8">
    <location>
        <begin position="34"/>
        <end position="56"/>
    </location>
</feature>
<gene>
    <name evidence="10" type="ORF">LHJ74_02825</name>
</gene>
<dbReference type="PROSITE" id="PS50850">
    <property type="entry name" value="MFS"/>
    <property type="match status" value="1"/>
</dbReference>
<feature type="transmembrane region" description="Helical" evidence="8">
    <location>
        <begin position="353"/>
        <end position="371"/>
    </location>
</feature>
<feature type="transmembrane region" description="Helical" evidence="8">
    <location>
        <begin position="71"/>
        <end position="89"/>
    </location>
</feature>
<evidence type="ECO:0000256" key="1">
    <source>
        <dbReference type="ARBA" id="ARBA00004651"/>
    </source>
</evidence>
<keyword evidence="2" id="KW-0813">Transport</keyword>
<evidence type="ECO:0000256" key="7">
    <source>
        <dbReference type="SAM" id="MobiDB-lite"/>
    </source>
</evidence>
<evidence type="ECO:0000256" key="3">
    <source>
        <dbReference type="ARBA" id="ARBA00022692"/>
    </source>
</evidence>
<keyword evidence="11" id="KW-1185">Reference proteome</keyword>
<dbReference type="Gene3D" id="1.20.1250.20">
    <property type="entry name" value="MFS general substrate transporter like domains"/>
    <property type="match status" value="1"/>
</dbReference>
<feature type="transmembrane region" description="Helical" evidence="8">
    <location>
        <begin position="424"/>
        <end position="441"/>
    </location>
</feature>
<dbReference type="SUPFAM" id="SSF103473">
    <property type="entry name" value="MFS general substrate transporter"/>
    <property type="match status" value="1"/>
</dbReference>
<keyword evidence="4 8" id="KW-1133">Transmembrane helix</keyword>
<feature type="transmembrane region" description="Helical" evidence="8">
    <location>
        <begin position="126"/>
        <end position="148"/>
    </location>
</feature>